<keyword evidence="1" id="KW-0732">Signal</keyword>
<name>A0ABD6FIZ9_9PSEU</name>
<dbReference type="Pfam" id="PF03372">
    <property type="entry name" value="Exo_endo_phos"/>
    <property type="match status" value="1"/>
</dbReference>
<dbReference type="SUPFAM" id="SSF56219">
    <property type="entry name" value="DNase I-like"/>
    <property type="match status" value="1"/>
</dbReference>
<evidence type="ECO:0000313" key="4">
    <source>
        <dbReference type="Proteomes" id="UP000249324"/>
    </source>
</evidence>
<evidence type="ECO:0000256" key="1">
    <source>
        <dbReference type="SAM" id="SignalP"/>
    </source>
</evidence>
<accession>A0ABD6FIZ9</accession>
<evidence type="ECO:0000259" key="2">
    <source>
        <dbReference type="Pfam" id="PF03372"/>
    </source>
</evidence>
<dbReference type="EMBL" id="QGUI02000191">
    <property type="protein sequence ID" value="MFO7193290.1"/>
    <property type="molecule type" value="Genomic_DNA"/>
</dbReference>
<dbReference type="InterPro" id="IPR036691">
    <property type="entry name" value="Endo/exonu/phosph_ase_sf"/>
</dbReference>
<keyword evidence="3" id="KW-0378">Hydrolase</keyword>
<dbReference type="CDD" id="cd04486">
    <property type="entry name" value="YhcR_OBF_like"/>
    <property type="match status" value="1"/>
</dbReference>
<evidence type="ECO:0000313" key="3">
    <source>
        <dbReference type="EMBL" id="MFO7193290.1"/>
    </source>
</evidence>
<comment type="caution">
    <text evidence="3">The sequence shown here is derived from an EMBL/GenBank/DDBJ whole genome shotgun (WGS) entry which is preliminary data.</text>
</comment>
<organism evidence="3 4">
    <name type="scientific">Thermocrispum agreste</name>
    <dbReference type="NCBI Taxonomy" id="37925"/>
    <lineage>
        <taxon>Bacteria</taxon>
        <taxon>Bacillati</taxon>
        <taxon>Actinomycetota</taxon>
        <taxon>Actinomycetes</taxon>
        <taxon>Pseudonocardiales</taxon>
        <taxon>Pseudonocardiaceae</taxon>
        <taxon>Thermocrispum</taxon>
    </lineage>
</organism>
<keyword evidence="3" id="KW-0540">Nuclease</keyword>
<dbReference type="GO" id="GO:0004519">
    <property type="term" value="F:endonuclease activity"/>
    <property type="evidence" value="ECO:0007669"/>
    <property type="project" value="UniProtKB-KW"/>
</dbReference>
<feature type="domain" description="Endonuclease/exonuclease/phosphatase" evidence="2">
    <location>
        <begin position="312"/>
        <end position="604"/>
    </location>
</feature>
<keyword evidence="3" id="KW-0255">Endonuclease</keyword>
<dbReference type="PANTHER" id="PTHR42834:SF1">
    <property type="entry name" value="ENDONUCLEASE_EXONUCLEASE_PHOSPHATASE FAMILY PROTEIN (AFU_ORTHOLOGUE AFUA_3G09210)"/>
    <property type="match status" value="1"/>
</dbReference>
<dbReference type="InterPro" id="IPR005135">
    <property type="entry name" value="Endo/exonuclease/phosphatase"/>
</dbReference>
<sequence length="617" mass="66423">MTLTGRRRARIVALSAASLVALTAIGVAVPATAATQPTQATIAEIQGITRVSPFDGKQVTGVSGIVTAIRSFGSARGFWFQDPTGDGDPRTSEGLFVFTGSATPNVRVGDAVTVSGTVKEFYPTNPSDSPFQSTTELVDASWTVTSSGNDLPEAEKITPGTVPATLTAKPGGSIEPFALRPDRYALDFWESREGMRVAVFDVPIVGPTTAYNELFVTTEPDKYRSARGGVRYTGYDADPTGVLKIESLIPFAERPFPEADTGDTLAGETSGVIEYDQFGGYTLMATELGEVEPGGLQREVTRKQRPNELAVASYNVENLDPSDDQAKFDALAKGIVENLAEPDIVTLEEVQDNNGPQGVGDGVVAADQTLNKFVDAIVAAGGPRYAWRQIDPVDLADGGEPGGNIRVAFLFNPKRVTFVDRPGGDATTPVRVVGGKKPRLSISPGRIDPNNPAFTDSRKPLAGEFRFRGKTVFVVANHFASKGGDQPVHGRFQPPARVSEEQRIEQAKAVRAFVDEIQRRDPFASIVVAGDLNDFSFSPTLRVLTKDRALTDLVEILPPEERYTYVFDGKSQVLDHILTSRGFKSVAFDIVHINAEFHDQTSDHDPAVVRLKPGGRK</sequence>
<dbReference type="Gene3D" id="3.60.10.10">
    <property type="entry name" value="Endonuclease/exonuclease/phosphatase"/>
    <property type="match status" value="1"/>
</dbReference>
<dbReference type="CDD" id="cd10283">
    <property type="entry name" value="MnuA_DNase1-like"/>
    <property type="match status" value="1"/>
</dbReference>
<protein>
    <submittedName>
        <fullName evidence="3">Endonuclease/exonuclease/phosphatase family protein</fullName>
    </submittedName>
</protein>
<feature type="chain" id="PRO_5044843531" evidence="1">
    <location>
        <begin position="34"/>
        <end position="617"/>
    </location>
</feature>
<dbReference type="PANTHER" id="PTHR42834">
    <property type="entry name" value="ENDONUCLEASE/EXONUCLEASE/PHOSPHATASE FAMILY PROTEIN (AFU_ORTHOLOGUE AFUA_3G09210)"/>
    <property type="match status" value="1"/>
</dbReference>
<dbReference type="AlphaFoldDB" id="A0ABD6FIZ9"/>
<proteinExistence type="predicted"/>
<reference evidence="3 4" key="1">
    <citation type="journal article" date="2021" name="BMC Genomics">
        <title>Genome-resolved metagenome and metatranscriptome analyses of thermophilic composting reveal key bacterial players and their metabolic interactions.</title>
        <authorList>
            <person name="Braga L.P.P."/>
            <person name="Pereira R.V."/>
            <person name="Martins L.F."/>
            <person name="Moura L.M.S."/>
            <person name="Sanchez F.B."/>
            <person name="Patane J.S.L."/>
            <person name="da Silva A.M."/>
            <person name="Setubal J.C."/>
        </authorList>
    </citation>
    <scope>NUCLEOTIDE SEQUENCE [LARGE SCALE GENOMIC DNA]</scope>
    <source>
        <strain evidence="3">ZC4RG45</strain>
    </source>
</reference>
<dbReference type="Proteomes" id="UP000249324">
    <property type="component" value="Unassembled WGS sequence"/>
</dbReference>
<gene>
    <name evidence="3" type="ORF">DIU77_013690</name>
</gene>
<feature type="signal peptide" evidence="1">
    <location>
        <begin position="1"/>
        <end position="33"/>
    </location>
</feature>